<feature type="chain" id="PRO_5013389906" evidence="4">
    <location>
        <begin position="21"/>
        <end position="476"/>
    </location>
</feature>
<evidence type="ECO:0000256" key="3">
    <source>
        <dbReference type="SAM" id="MobiDB-lite"/>
    </source>
</evidence>
<dbReference type="GO" id="GO:0006508">
    <property type="term" value="P:proteolysis"/>
    <property type="evidence" value="ECO:0007669"/>
    <property type="project" value="InterPro"/>
</dbReference>
<evidence type="ECO:0000256" key="4">
    <source>
        <dbReference type="SAM" id="SignalP"/>
    </source>
</evidence>
<dbReference type="PROSITE" id="PS51767">
    <property type="entry name" value="PEPTIDASE_A1"/>
    <property type="match status" value="1"/>
</dbReference>
<dbReference type="InterPro" id="IPR034164">
    <property type="entry name" value="Pepsin-like_dom"/>
</dbReference>
<dbReference type="CDD" id="cd05471">
    <property type="entry name" value="pepsin_like"/>
    <property type="match status" value="1"/>
</dbReference>
<keyword evidence="4" id="KW-0732">Signal</keyword>
<feature type="disulfide bond" evidence="2">
    <location>
        <begin position="78"/>
        <end position="83"/>
    </location>
</feature>
<dbReference type="EMBL" id="MCGE01000026">
    <property type="protein sequence ID" value="ORZ09844.1"/>
    <property type="molecule type" value="Genomic_DNA"/>
</dbReference>
<dbReference type="PANTHER" id="PTHR47966:SF51">
    <property type="entry name" value="BETA-SITE APP-CLEAVING ENZYME, ISOFORM A-RELATED"/>
    <property type="match status" value="1"/>
</dbReference>
<evidence type="ECO:0000313" key="6">
    <source>
        <dbReference type="EMBL" id="ORZ09844.1"/>
    </source>
</evidence>
<protein>
    <submittedName>
        <fullName evidence="6">Aspartic peptidase domain-containing protein</fullName>
    </submittedName>
</protein>
<dbReference type="InterPro" id="IPR021109">
    <property type="entry name" value="Peptidase_aspartic_dom_sf"/>
</dbReference>
<accession>A0A1X2I5L2</accession>
<comment type="caution">
    <text evidence="6">The sequence shown here is derived from an EMBL/GenBank/DDBJ whole genome shotgun (WGS) entry which is preliminary data.</text>
</comment>
<dbReference type="Pfam" id="PF00026">
    <property type="entry name" value="Asp"/>
    <property type="match status" value="2"/>
</dbReference>
<name>A0A1X2I5L2_9FUNG</name>
<dbReference type="STRING" id="90262.A0A1X2I5L2"/>
<dbReference type="PANTHER" id="PTHR47966">
    <property type="entry name" value="BETA-SITE APP-CLEAVING ENZYME, ISOFORM A-RELATED"/>
    <property type="match status" value="1"/>
</dbReference>
<dbReference type="SUPFAM" id="SSF50630">
    <property type="entry name" value="Acid proteases"/>
    <property type="match status" value="1"/>
</dbReference>
<feature type="compositionally biased region" description="Gly residues" evidence="3">
    <location>
        <begin position="266"/>
        <end position="281"/>
    </location>
</feature>
<keyword evidence="2" id="KW-1015">Disulfide bond</keyword>
<dbReference type="PRINTS" id="PR00792">
    <property type="entry name" value="PEPSIN"/>
</dbReference>
<dbReference type="InterPro" id="IPR001461">
    <property type="entry name" value="Aspartic_peptidase_A1"/>
</dbReference>
<feature type="signal peptide" evidence="4">
    <location>
        <begin position="1"/>
        <end position="20"/>
    </location>
</feature>
<dbReference type="Gene3D" id="2.40.70.10">
    <property type="entry name" value="Acid Proteases"/>
    <property type="match status" value="2"/>
</dbReference>
<gene>
    <name evidence="6" type="ORF">BCR42DRAFT_423182</name>
</gene>
<dbReference type="OrthoDB" id="771136at2759"/>
<feature type="compositionally biased region" description="Low complexity" evidence="3">
    <location>
        <begin position="251"/>
        <end position="265"/>
    </location>
</feature>
<evidence type="ECO:0000256" key="1">
    <source>
        <dbReference type="ARBA" id="ARBA00007447"/>
    </source>
</evidence>
<feature type="region of interest" description="Disordered" evidence="3">
    <location>
        <begin position="198"/>
        <end position="282"/>
    </location>
</feature>
<dbReference type="GO" id="GO:0004190">
    <property type="term" value="F:aspartic-type endopeptidase activity"/>
    <property type="evidence" value="ECO:0007669"/>
    <property type="project" value="InterPro"/>
</dbReference>
<evidence type="ECO:0000256" key="2">
    <source>
        <dbReference type="PIRSR" id="PIRSR601461-2"/>
    </source>
</evidence>
<evidence type="ECO:0000259" key="5">
    <source>
        <dbReference type="PROSITE" id="PS51767"/>
    </source>
</evidence>
<dbReference type="InterPro" id="IPR033121">
    <property type="entry name" value="PEPTIDASE_A1"/>
</dbReference>
<evidence type="ECO:0000313" key="7">
    <source>
        <dbReference type="Proteomes" id="UP000193560"/>
    </source>
</evidence>
<comment type="similarity">
    <text evidence="1">Belongs to the peptidase A1 family.</text>
</comment>
<proteinExistence type="inferred from homology"/>
<organism evidence="6 7">
    <name type="scientific">Absidia repens</name>
    <dbReference type="NCBI Taxonomy" id="90262"/>
    <lineage>
        <taxon>Eukaryota</taxon>
        <taxon>Fungi</taxon>
        <taxon>Fungi incertae sedis</taxon>
        <taxon>Mucoromycota</taxon>
        <taxon>Mucoromycotina</taxon>
        <taxon>Mucoromycetes</taxon>
        <taxon>Mucorales</taxon>
        <taxon>Cunninghamellaceae</taxon>
        <taxon>Absidia</taxon>
    </lineage>
</organism>
<dbReference type="Proteomes" id="UP000193560">
    <property type="component" value="Unassembled WGS sequence"/>
</dbReference>
<feature type="compositionally biased region" description="Pro residues" evidence="3">
    <location>
        <begin position="220"/>
        <end position="233"/>
    </location>
</feature>
<sequence length="476" mass="50620">MRTTLLALAAIAQLALSVTAEPEPYKVPLYRRSNGVVTAGGKASIMLAGTIQIGTPPQEFTVAFDTSSGYSWVRGSRCKSENCLDRCTYYARRSETSQPTGKKFSVKYGDECVDTHIYLDTVEFSGIKVHDMPFGGAYRMSGFAEGFDGYLGLGPSVNFNTSKLTLGSSRHLAKRDDLPPSAFVPNAYQQGAGVGSSQFGMYTTDNGAGFDQNGGGTTTNPPPGDGSLPPPPTTSDGSNPANPANNGTVTPSASASAQPPANSGTATGGGDNGGVTSGGFGFAKRHNKEEEKPAGYLVIGGVDKKAIEGDVSYLPLADNKNGGSKNWDVCIKHAKIGKKLPLPQQDNAIAAISTSSPYIIMPECQADEFKKTYGGKFYRKSGTYSVKCSEIKDLPPLKLTLEDKIIQLPATYWTREIDADRDCCEVLLAKGSSTTDWVLGVPFTNAFYTTFDSENEQLGLAIKKGNTNKDLKIYDA</sequence>
<feature type="domain" description="Peptidase A1" evidence="5">
    <location>
        <begin position="47"/>
        <end position="461"/>
    </location>
</feature>
<keyword evidence="7" id="KW-1185">Reference proteome</keyword>
<reference evidence="6 7" key="1">
    <citation type="submission" date="2016-07" db="EMBL/GenBank/DDBJ databases">
        <title>Pervasive Adenine N6-methylation of Active Genes in Fungi.</title>
        <authorList>
            <consortium name="DOE Joint Genome Institute"/>
            <person name="Mondo S.J."/>
            <person name="Dannebaum R.O."/>
            <person name="Kuo R.C."/>
            <person name="Labutti K."/>
            <person name="Haridas S."/>
            <person name="Kuo A."/>
            <person name="Salamov A."/>
            <person name="Ahrendt S.R."/>
            <person name="Lipzen A."/>
            <person name="Sullivan W."/>
            <person name="Andreopoulos W.B."/>
            <person name="Clum A."/>
            <person name="Lindquist E."/>
            <person name="Daum C."/>
            <person name="Ramamoorthy G.K."/>
            <person name="Gryganskyi A."/>
            <person name="Culley D."/>
            <person name="Magnuson J.K."/>
            <person name="James T.Y."/>
            <person name="O'Malley M.A."/>
            <person name="Stajich J.E."/>
            <person name="Spatafora J.W."/>
            <person name="Visel A."/>
            <person name="Grigoriev I.V."/>
        </authorList>
    </citation>
    <scope>NUCLEOTIDE SEQUENCE [LARGE SCALE GENOMIC DNA]</scope>
    <source>
        <strain evidence="6 7">NRRL 1336</strain>
    </source>
</reference>
<dbReference type="AlphaFoldDB" id="A0A1X2I5L2"/>
<feature type="compositionally biased region" description="Polar residues" evidence="3">
    <location>
        <begin position="239"/>
        <end position="250"/>
    </location>
</feature>